<accession>A0A1M6BYW8</accession>
<sequence length="154" mass="17703">MNRVNVVGTSGSGKSTFSQQLAAKLGSPCLEMDALYWKPDWGEPDDDELFAKLQVALEATTSWVLDGNYTRTIPIKWATTDTVIWLDYSFSRTLFQAVRRAFRRSLSGEELWPGTGNVETFRKSFFSTDSIILWTLKTYRRNRLKYEKMIADPQ</sequence>
<dbReference type="PANTHER" id="PTHR37816:SF1">
    <property type="entry name" value="TOXIN"/>
    <property type="match status" value="1"/>
</dbReference>
<dbReference type="STRING" id="1216006.VA7868_03902"/>
<dbReference type="Proteomes" id="UP000184608">
    <property type="component" value="Unassembled WGS sequence"/>
</dbReference>
<evidence type="ECO:0000313" key="2">
    <source>
        <dbReference type="Proteomes" id="UP000184608"/>
    </source>
</evidence>
<evidence type="ECO:0000313" key="1">
    <source>
        <dbReference type="EMBL" id="SHI53940.1"/>
    </source>
</evidence>
<dbReference type="AlphaFoldDB" id="A0A1M6BYW8"/>
<dbReference type="Gene3D" id="3.40.50.300">
    <property type="entry name" value="P-loop containing nucleotide triphosphate hydrolases"/>
    <property type="match status" value="1"/>
</dbReference>
<name>A0A1M6BYW8_9VIBR</name>
<dbReference type="EMBL" id="FQXZ01000044">
    <property type="protein sequence ID" value="SHI53940.1"/>
    <property type="molecule type" value="Genomic_DNA"/>
</dbReference>
<gene>
    <name evidence="1" type="ORF">VA7868_03902</name>
</gene>
<organism evidence="1 2">
    <name type="scientific">Vibrio aerogenes CECT 7868</name>
    <dbReference type="NCBI Taxonomy" id="1216006"/>
    <lineage>
        <taxon>Bacteria</taxon>
        <taxon>Pseudomonadati</taxon>
        <taxon>Pseudomonadota</taxon>
        <taxon>Gammaproteobacteria</taxon>
        <taxon>Vibrionales</taxon>
        <taxon>Vibrionaceae</taxon>
        <taxon>Vibrio</taxon>
    </lineage>
</organism>
<dbReference type="InterPro" id="IPR027417">
    <property type="entry name" value="P-loop_NTPase"/>
</dbReference>
<reference evidence="1 2" key="1">
    <citation type="submission" date="2016-11" db="EMBL/GenBank/DDBJ databases">
        <authorList>
            <person name="Jaros S."/>
            <person name="Januszkiewicz K."/>
            <person name="Wedrychowicz H."/>
        </authorList>
    </citation>
    <scope>NUCLEOTIDE SEQUENCE [LARGE SCALE GENOMIC DNA]</scope>
    <source>
        <strain evidence="1 2">CECT 7868</strain>
    </source>
</reference>
<proteinExistence type="predicted"/>
<keyword evidence="2" id="KW-1185">Reference proteome</keyword>
<dbReference type="PANTHER" id="PTHR37816">
    <property type="entry name" value="YALI0E33011P"/>
    <property type="match status" value="1"/>
</dbReference>
<dbReference type="SUPFAM" id="SSF52540">
    <property type="entry name" value="P-loop containing nucleoside triphosphate hydrolases"/>
    <property type="match status" value="1"/>
</dbReference>
<protein>
    <submittedName>
        <fullName evidence="1">Topology modulation protein</fullName>
    </submittedName>
</protein>
<dbReference type="InterPro" id="IPR052922">
    <property type="entry name" value="Cytidylate_Kinase-2"/>
</dbReference>